<keyword evidence="7" id="KW-1185">Reference proteome</keyword>
<feature type="transmembrane region" description="Helical" evidence="4">
    <location>
        <begin position="39"/>
        <end position="59"/>
    </location>
</feature>
<dbReference type="OrthoDB" id="9779074at2"/>
<evidence type="ECO:0000313" key="7">
    <source>
        <dbReference type="Proteomes" id="UP000295499"/>
    </source>
</evidence>
<dbReference type="InterPro" id="IPR009057">
    <property type="entry name" value="Homeodomain-like_sf"/>
</dbReference>
<dbReference type="PROSITE" id="PS01124">
    <property type="entry name" value="HTH_ARAC_FAMILY_2"/>
    <property type="match status" value="1"/>
</dbReference>
<feature type="transmembrane region" description="Helical" evidence="4">
    <location>
        <begin position="188"/>
        <end position="209"/>
    </location>
</feature>
<evidence type="ECO:0000256" key="4">
    <source>
        <dbReference type="SAM" id="Phobius"/>
    </source>
</evidence>
<sequence>MYFEFGLRSSVLLIFFTHLLVYALLTWRRSIKQSRLSDRFLAIFLLLSALFIFPWMSGFAGWYDTQPYREILFYTPFIQAYFFGPLLYLYVKSLTDASYRIQKRDYLHFIPGFLYLIWSVVVVIADKFIIGHYFLMNGRTDPDFDKWYGYTWSLSVLIYLVLTIRYYLKYRIYTYFELSFADTAGFKWLRNFLYAFSLLTILFVSEQIISSFVNLMYIRSWYYFFAFAIIVYCMAIGAYHAPTTGLLKLNFKPELLSTYQQFELEIEKSDIDIDYELVTSVARDHEWMDPWEQALLYQISVEKVYLNPSLTLTELAKKMGTNASLLSKVINSRFGIRFNELINKYRVKEVITLMKDPAYKNLNLLAIAYDAGFNSKSTFNRAFKKSTGASPKDYLVR</sequence>
<dbReference type="PRINTS" id="PR00032">
    <property type="entry name" value="HTHARAC"/>
</dbReference>
<protein>
    <submittedName>
        <fullName evidence="6">AraC family transcriptional regulator</fullName>
    </submittedName>
</protein>
<dbReference type="InterPro" id="IPR020449">
    <property type="entry name" value="Tscrpt_reg_AraC-type_HTH"/>
</dbReference>
<dbReference type="Pfam" id="PF12833">
    <property type="entry name" value="HTH_18"/>
    <property type="match status" value="1"/>
</dbReference>
<feature type="transmembrane region" description="Helical" evidence="4">
    <location>
        <begin position="221"/>
        <end position="241"/>
    </location>
</feature>
<dbReference type="InterPro" id="IPR018062">
    <property type="entry name" value="HTH_AraC-typ_CS"/>
</dbReference>
<accession>A0A4R6IQ46</accession>
<dbReference type="RefSeq" id="WP_133552433.1">
    <property type="nucleotide sequence ID" value="NZ_SNWM01000001.1"/>
</dbReference>
<evidence type="ECO:0000256" key="2">
    <source>
        <dbReference type="ARBA" id="ARBA00023125"/>
    </source>
</evidence>
<dbReference type="GO" id="GO:0003700">
    <property type="term" value="F:DNA-binding transcription factor activity"/>
    <property type="evidence" value="ECO:0007669"/>
    <property type="project" value="InterPro"/>
</dbReference>
<dbReference type="PANTHER" id="PTHR43280:SF29">
    <property type="entry name" value="ARAC-FAMILY TRANSCRIPTIONAL REGULATOR"/>
    <property type="match status" value="1"/>
</dbReference>
<dbReference type="AlphaFoldDB" id="A0A4R6IQ46"/>
<organism evidence="6 7">
    <name type="scientific">Pedobacter duraquae</name>
    <dbReference type="NCBI Taxonomy" id="425511"/>
    <lineage>
        <taxon>Bacteria</taxon>
        <taxon>Pseudomonadati</taxon>
        <taxon>Bacteroidota</taxon>
        <taxon>Sphingobacteriia</taxon>
        <taxon>Sphingobacteriales</taxon>
        <taxon>Sphingobacteriaceae</taxon>
        <taxon>Pedobacter</taxon>
    </lineage>
</organism>
<evidence type="ECO:0000259" key="5">
    <source>
        <dbReference type="PROSITE" id="PS01124"/>
    </source>
</evidence>
<dbReference type="EMBL" id="SNWM01000001">
    <property type="protein sequence ID" value="TDO24442.1"/>
    <property type="molecule type" value="Genomic_DNA"/>
</dbReference>
<dbReference type="PROSITE" id="PS00041">
    <property type="entry name" value="HTH_ARAC_FAMILY_1"/>
    <property type="match status" value="1"/>
</dbReference>
<dbReference type="InterPro" id="IPR018060">
    <property type="entry name" value="HTH_AraC"/>
</dbReference>
<dbReference type="SMART" id="SM00342">
    <property type="entry name" value="HTH_ARAC"/>
    <property type="match status" value="1"/>
</dbReference>
<reference evidence="6 7" key="1">
    <citation type="submission" date="2019-03" db="EMBL/GenBank/DDBJ databases">
        <title>Genomic Encyclopedia of Archaeal and Bacterial Type Strains, Phase II (KMG-II): from individual species to whole genera.</title>
        <authorList>
            <person name="Goeker M."/>
        </authorList>
    </citation>
    <scope>NUCLEOTIDE SEQUENCE [LARGE SCALE GENOMIC DNA]</scope>
    <source>
        <strain evidence="6 7">DSM 19034</strain>
    </source>
</reference>
<keyword evidence="2" id="KW-0238">DNA-binding</keyword>
<name>A0A4R6IQ46_9SPHI</name>
<feature type="transmembrane region" description="Helical" evidence="4">
    <location>
        <begin position="147"/>
        <end position="168"/>
    </location>
</feature>
<proteinExistence type="predicted"/>
<dbReference type="Proteomes" id="UP000295499">
    <property type="component" value="Unassembled WGS sequence"/>
</dbReference>
<evidence type="ECO:0000256" key="3">
    <source>
        <dbReference type="ARBA" id="ARBA00023163"/>
    </source>
</evidence>
<feature type="transmembrane region" description="Helical" evidence="4">
    <location>
        <begin position="71"/>
        <end position="91"/>
    </location>
</feature>
<evidence type="ECO:0000256" key="1">
    <source>
        <dbReference type="ARBA" id="ARBA00023015"/>
    </source>
</evidence>
<dbReference type="GO" id="GO:0043565">
    <property type="term" value="F:sequence-specific DNA binding"/>
    <property type="evidence" value="ECO:0007669"/>
    <property type="project" value="InterPro"/>
</dbReference>
<evidence type="ECO:0000313" key="6">
    <source>
        <dbReference type="EMBL" id="TDO24442.1"/>
    </source>
</evidence>
<gene>
    <name evidence="6" type="ORF">CLV32_0731</name>
</gene>
<feature type="transmembrane region" description="Helical" evidence="4">
    <location>
        <begin position="112"/>
        <end position="135"/>
    </location>
</feature>
<comment type="caution">
    <text evidence="6">The sequence shown here is derived from an EMBL/GenBank/DDBJ whole genome shotgun (WGS) entry which is preliminary data.</text>
</comment>
<feature type="transmembrane region" description="Helical" evidence="4">
    <location>
        <begin position="6"/>
        <end position="27"/>
    </location>
</feature>
<dbReference type="SUPFAM" id="SSF46689">
    <property type="entry name" value="Homeodomain-like"/>
    <property type="match status" value="1"/>
</dbReference>
<keyword evidence="4" id="KW-0472">Membrane</keyword>
<dbReference type="PANTHER" id="PTHR43280">
    <property type="entry name" value="ARAC-FAMILY TRANSCRIPTIONAL REGULATOR"/>
    <property type="match status" value="1"/>
</dbReference>
<keyword evidence="4" id="KW-0812">Transmembrane</keyword>
<keyword evidence="1" id="KW-0805">Transcription regulation</keyword>
<keyword evidence="3" id="KW-0804">Transcription</keyword>
<dbReference type="Gene3D" id="1.10.10.60">
    <property type="entry name" value="Homeodomain-like"/>
    <property type="match status" value="2"/>
</dbReference>
<feature type="domain" description="HTH araC/xylS-type" evidence="5">
    <location>
        <begin position="301"/>
        <end position="397"/>
    </location>
</feature>
<keyword evidence="4" id="KW-1133">Transmembrane helix</keyword>